<protein>
    <submittedName>
        <fullName evidence="1">Uncharacterized protein</fullName>
    </submittedName>
</protein>
<organism evidence="1 2">
    <name type="scientific">Pseudarthrobacter siccitolerans</name>
    <dbReference type="NCBI Taxonomy" id="861266"/>
    <lineage>
        <taxon>Bacteria</taxon>
        <taxon>Bacillati</taxon>
        <taxon>Actinomycetota</taxon>
        <taxon>Actinomycetes</taxon>
        <taxon>Micrococcales</taxon>
        <taxon>Micrococcaceae</taxon>
        <taxon>Pseudarthrobacter</taxon>
    </lineage>
</organism>
<evidence type="ECO:0000313" key="1">
    <source>
        <dbReference type="EMBL" id="CCQ46105.1"/>
    </source>
</evidence>
<dbReference type="Proteomes" id="UP000035722">
    <property type="component" value="Unassembled WGS sequence"/>
</dbReference>
<dbReference type="STRING" id="861266.ARTSIC4J27_2065"/>
<dbReference type="EMBL" id="CAQI01000042">
    <property type="protein sequence ID" value="CCQ46105.1"/>
    <property type="molecule type" value="Genomic_DNA"/>
</dbReference>
<evidence type="ECO:0000313" key="2">
    <source>
        <dbReference type="Proteomes" id="UP000035722"/>
    </source>
</evidence>
<comment type="caution">
    <text evidence="1">The sequence shown here is derived from an EMBL/GenBank/DDBJ whole genome shotgun (WGS) entry which is preliminary data.</text>
</comment>
<dbReference type="AlphaFoldDB" id="A0A024H1P9"/>
<sequence>MLYGVIRAAVRDGIIQAHERRRQNEEAGFTPQESDLP</sequence>
<gene>
    <name evidence="1" type="ORF">ARTSIC4J27_2065</name>
</gene>
<reference evidence="2" key="1">
    <citation type="journal article" date="2014" name="Genome Announc.">
        <title>Genome Sequence of Arthrobacter siccitolerans 4J27, a Xeroprotectant-Producing Desiccation-Tolerant Microorganism.</title>
        <authorList>
            <person name="Manzanera M."/>
            <person name="Santa-Cruz-Calvo L."/>
            <person name="Vilchez J.I."/>
            <person name="Garcia-Fontana C."/>
            <person name="Silva-Castro G.A."/>
            <person name="Calvo C."/>
            <person name="Gonzalez-Lopez J."/>
        </authorList>
    </citation>
    <scope>NUCLEOTIDE SEQUENCE [LARGE SCALE GENOMIC DNA]</scope>
    <source>
        <strain evidence="2">4J27</strain>
    </source>
</reference>
<keyword evidence="2" id="KW-1185">Reference proteome</keyword>
<name>A0A024H1P9_9MICC</name>
<proteinExistence type="predicted"/>
<accession>A0A024H1P9</accession>